<accession>A0A9Q9AMI4</accession>
<gene>
    <name evidence="2" type="ORF">Slin15195_G020660</name>
</gene>
<dbReference type="PANTHER" id="PTHR40788">
    <property type="entry name" value="CLR5 DOMAIN-CONTAINING PROTEIN-RELATED"/>
    <property type="match status" value="1"/>
</dbReference>
<name>A0A9Q9AMI4_9PEZI</name>
<sequence>MASTTFKAHPAACRRDPVSTAQTCEICNDNYRHLGIRTYTAFLKEDNALAIIKAHLESITSDHAYICQQISARGDQILTRWKRFRPNRRADITRKAFEGFPKSNWGHLHAYFSVCEEGITPAARQRSRQSLLLPYVSQEIFLQDPANLLSMLDLRREHVPAEWAWVDHKASQFGRRINLLDMSYSDAIFATTAGAYGQPVKFEHEAFHRWQQIGFPVAQVLFEAQHTLYTALRKVTDVLLDGAGDKSDGDSLWKASAATNFAELTRTQTMGSDLYLPIRPLLAPPPSFSLDPMAEMISARLEAIDEELWLLQTDIISAYDQVATFAQGDYFRRQPFGQKWSAIAFELTQPLLSRAKFWSPLDVYIEMIRILKGESPYSEEVHRSMAAVTDSPVRPDQVLAYTHAAIRCHLEDRLVPIVKGALRKDRYFDRSLKPVNGQTREMLVEARDMLQRKHQLTPKKFEADPLLWAMTEISKSTQKSIGADLDLIAVIDDLLNSPSDNNIDSSLLAHSRILDILLDYSGARWMQSILEAHDPRLKHMTGPELDAIKDDHSNILLAASTLFILGSAGATYCAEVQPVWTGEQIQQRLAKAGDLLKRFHEIKLPADPKRTLNWLEKAKAARTALDAFWAEVREVEIDVMLAAHKTGTTRQSVEQSKDISVLNHYTDPEFLETIEADIEELKAEQQAEKDRKLNKRKADDEDEKRRLEDARFASSATSPKKPRTSNKDETKQPKRKDLPTADTPPPPQAPFDPLSPPPSPAKIPASAASLQILARLWPHQSRTLEAGTIRYSDFIAALADIGYPGTHVKGSIWSFSGPEGTITLHAPHGKEATPVVRGKLLYFGRRLRKHFGWGWRRFGER</sequence>
<reference evidence="2" key="1">
    <citation type="submission" date="2022-06" db="EMBL/GenBank/DDBJ databases">
        <title>Complete genome sequences of two strains of the flax pathogen Septoria linicola.</title>
        <authorList>
            <person name="Lapalu N."/>
            <person name="Simon A."/>
            <person name="Demenou B."/>
            <person name="Paumier D."/>
            <person name="Guillot M.-P."/>
            <person name="Gout L."/>
            <person name="Valade R."/>
        </authorList>
    </citation>
    <scope>NUCLEOTIDE SEQUENCE</scope>
    <source>
        <strain evidence="2">SE15195</strain>
    </source>
</reference>
<proteinExistence type="predicted"/>
<feature type="region of interest" description="Disordered" evidence="1">
    <location>
        <begin position="685"/>
        <end position="763"/>
    </location>
</feature>
<keyword evidence="3" id="KW-1185">Reference proteome</keyword>
<feature type="compositionally biased region" description="Pro residues" evidence="1">
    <location>
        <begin position="742"/>
        <end position="761"/>
    </location>
</feature>
<organism evidence="2 3">
    <name type="scientific">Septoria linicola</name>
    <dbReference type="NCBI Taxonomy" id="215465"/>
    <lineage>
        <taxon>Eukaryota</taxon>
        <taxon>Fungi</taxon>
        <taxon>Dikarya</taxon>
        <taxon>Ascomycota</taxon>
        <taxon>Pezizomycotina</taxon>
        <taxon>Dothideomycetes</taxon>
        <taxon>Dothideomycetidae</taxon>
        <taxon>Mycosphaerellales</taxon>
        <taxon>Mycosphaerellaceae</taxon>
        <taxon>Septoria</taxon>
    </lineage>
</organism>
<evidence type="ECO:0000256" key="1">
    <source>
        <dbReference type="SAM" id="MobiDB-lite"/>
    </source>
</evidence>
<feature type="compositionally biased region" description="Basic and acidic residues" evidence="1">
    <location>
        <begin position="725"/>
        <end position="739"/>
    </location>
</feature>
<evidence type="ECO:0000313" key="2">
    <source>
        <dbReference type="EMBL" id="USW48747.1"/>
    </source>
</evidence>
<evidence type="ECO:0000313" key="3">
    <source>
        <dbReference type="Proteomes" id="UP001056384"/>
    </source>
</evidence>
<feature type="compositionally biased region" description="Basic and acidic residues" evidence="1">
    <location>
        <begin position="685"/>
        <end position="711"/>
    </location>
</feature>
<dbReference type="PANTHER" id="PTHR40788:SF2">
    <property type="entry name" value="CLR5 DOMAIN-CONTAINING PROTEIN"/>
    <property type="match status" value="1"/>
</dbReference>
<dbReference type="Proteomes" id="UP001056384">
    <property type="component" value="Chromosome 1"/>
</dbReference>
<dbReference type="EMBL" id="CP099418">
    <property type="protein sequence ID" value="USW48747.1"/>
    <property type="molecule type" value="Genomic_DNA"/>
</dbReference>
<protein>
    <submittedName>
        <fullName evidence="2">Uncharacterized protein</fullName>
    </submittedName>
</protein>
<dbReference type="AlphaFoldDB" id="A0A9Q9AMI4"/>